<dbReference type="RefSeq" id="WP_007139188.1">
    <property type="nucleotide sequence ID" value="NZ_AHKF01000022.1"/>
</dbReference>
<organism evidence="2 3">
    <name type="scientific">Flavobacterium frigoris (strain PS1)</name>
    <dbReference type="NCBI Taxonomy" id="1086011"/>
    <lineage>
        <taxon>Bacteria</taxon>
        <taxon>Pseudomonadati</taxon>
        <taxon>Bacteroidota</taxon>
        <taxon>Flavobacteriia</taxon>
        <taxon>Flavobacteriales</taxon>
        <taxon>Flavobacteriaceae</taxon>
        <taxon>Flavobacterium</taxon>
    </lineage>
</organism>
<keyword evidence="3" id="KW-1185">Reference proteome</keyword>
<dbReference type="Proteomes" id="UP000005566">
    <property type="component" value="Unassembled WGS sequence"/>
</dbReference>
<reference evidence="2 3" key="1">
    <citation type="journal article" date="2014" name="Acta Crystallogr. D">
        <title>Structure-based characterization and antifreeze properties of a hyperactive ice-binding protein from the Antarctic bacterium Flavobacterium frigoris PS1.</title>
        <authorList>
            <person name="Do H."/>
            <person name="Kim S.J."/>
            <person name="Kim H.J."/>
            <person name="Lee J.H."/>
        </authorList>
    </citation>
    <scope>NUCLEOTIDE SEQUENCE [LARGE SCALE GENOMIC DNA]</scope>
    <source>
        <strain evidence="2 3">PS1</strain>
    </source>
</reference>
<keyword evidence="1" id="KW-0812">Transmembrane</keyword>
<protein>
    <submittedName>
        <fullName evidence="2">Uncharacterized protein</fullName>
    </submittedName>
</protein>
<dbReference type="OrthoDB" id="1453841at2"/>
<dbReference type="eggNOG" id="ENOG502ZI2T">
    <property type="taxonomic scope" value="Bacteria"/>
</dbReference>
<feature type="transmembrane region" description="Helical" evidence="1">
    <location>
        <begin position="7"/>
        <end position="27"/>
    </location>
</feature>
<keyword evidence="1" id="KW-0472">Membrane</keyword>
<dbReference type="EMBL" id="AHKF01000022">
    <property type="protein sequence ID" value="EIA07645.1"/>
    <property type="molecule type" value="Genomic_DNA"/>
</dbReference>
<proteinExistence type="predicted"/>
<evidence type="ECO:0000313" key="2">
    <source>
        <dbReference type="EMBL" id="EIA07645.1"/>
    </source>
</evidence>
<name>H7FUZ4_FLAFP</name>
<feature type="transmembrane region" description="Helical" evidence="1">
    <location>
        <begin position="33"/>
        <end position="51"/>
    </location>
</feature>
<evidence type="ECO:0000256" key="1">
    <source>
        <dbReference type="SAM" id="Phobius"/>
    </source>
</evidence>
<comment type="caution">
    <text evidence="2">The sequence shown here is derived from an EMBL/GenBank/DDBJ whole genome shotgun (WGS) entry which is preliminary data.</text>
</comment>
<dbReference type="AlphaFoldDB" id="H7FUZ4"/>
<gene>
    <name evidence="2" type="ORF">HJ01_03011</name>
</gene>
<sequence length="61" mass="6560">MKKTSNTVKIIGLLSICLWVVGSIILFDEKNGKATILLTAVVIIAGLSSQISTERKVNSQD</sequence>
<accession>H7FUZ4</accession>
<dbReference type="PATRIC" id="fig|1086011.3.peg.2950"/>
<evidence type="ECO:0000313" key="3">
    <source>
        <dbReference type="Proteomes" id="UP000005566"/>
    </source>
</evidence>
<keyword evidence="1" id="KW-1133">Transmembrane helix</keyword>